<dbReference type="SUPFAM" id="SSF46785">
    <property type="entry name" value="Winged helix' DNA-binding domain"/>
    <property type="match status" value="1"/>
</dbReference>
<dbReference type="InterPro" id="IPR036390">
    <property type="entry name" value="WH_DNA-bd_sf"/>
</dbReference>
<dbReference type="GO" id="GO:0003677">
    <property type="term" value="F:DNA binding"/>
    <property type="evidence" value="ECO:0007669"/>
    <property type="project" value="UniProtKB-KW"/>
</dbReference>
<dbReference type="Pfam" id="PF01638">
    <property type="entry name" value="HxlR"/>
    <property type="match status" value="1"/>
</dbReference>
<name>A0A2S9XBF6_9BACT</name>
<dbReference type="PANTHER" id="PTHR33204">
    <property type="entry name" value="TRANSCRIPTIONAL REGULATOR, MARR FAMILY"/>
    <property type="match status" value="1"/>
</dbReference>
<keyword evidence="3" id="KW-0804">Transcription</keyword>
<gene>
    <name evidence="5" type="primary">ytcD</name>
    <name evidence="5" type="ORF">ENSA5_67100</name>
</gene>
<dbReference type="InterPro" id="IPR002577">
    <property type="entry name" value="HTH_HxlR"/>
</dbReference>
<dbReference type="PROSITE" id="PS51118">
    <property type="entry name" value="HTH_HXLR"/>
    <property type="match status" value="1"/>
</dbReference>
<comment type="caution">
    <text evidence="5">The sequence shown here is derived from an EMBL/GenBank/DDBJ whole genome shotgun (WGS) entry which is preliminary data.</text>
</comment>
<organism evidence="5 6">
    <name type="scientific">Enhygromyxa salina</name>
    <dbReference type="NCBI Taxonomy" id="215803"/>
    <lineage>
        <taxon>Bacteria</taxon>
        <taxon>Pseudomonadati</taxon>
        <taxon>Myxococcota</taxon>
        <taxon>Polyangia</taxon>
        <taxon>Nannocystales</taxon>
        <taxon>Nannocystaceae</taxon>
        <taxon>Enhygromyxa</taxon>
    </lineage>
</organism>
<sequence length="137" mass="15144">MAKTAAQRRAEAKARYDAFLSVCPSRQLLHMISSKWVTLVLCALATCDEPKEMRYSELARVIAGVSQKMLTQTLRSLERDGLLTRTVTPTVPVTVTYQLTPLGRSLHVAVRGIKSWAEAHMDEVQANRSSADDNKGA</sequence>
<evidence type="ECO:0000256" key="2">
    <source>
        <dbReference type="ARBA" id="ARBA00023125"/>
    </source>
</evidence>
<evidence type="ECO:0000313" key="6">
    <source>
        <dbReference type="Proteomes" id="UP000237968"/>
    </source>
</evidence>
<dbReference type="Gene3D" id="1.10.10.10">
    <property type="entry name" value="Winged helix-like DNA-binding domain superfamily/Winged helix DNA-binding domain"/>
    <property type="match status" value="1"/>
</dbReference>
<protein>
    <submittedName>
        <fullName evidence="5">Putative HTH-type transcriptional regulator YtcD</fullName>
    </submittedName>
</protein>
<keyword evidence="1" id="KW-0805">Transcription regulation</keyword>
<accession>A0A2S9XBF6</accession>
<dbReference type="InterPro" id="IPR036388">
    <property type="entry name" value="WH-like_DNA-bd_sf"/>
</dbReference>
<dbReference type="AlphaFoldDB" id="A0A2S9XBF6"/>
<keyword evidence="2" id="KW-0238">DNA-binding</keyword>
<proteinExistence type="predicted"/>
<evidence type="ECO:0000313" key="5">
    <source>
        <dbReference type="EMBL" id="PRP90188.1"/>
    </source>
</evidence>
<evidence type="ECO:0000256" key="3">
    <source>
        <dbReference type="ARBA" id="ARBA00023163"/>
    </source>
</evidence>
<keyword evidence="6" id="KW-1185">Reference proteome</keyword>
<feature type="domain" description="HTH hxlR-type" evidence="4">
    <location>
        <begin position="23"/>
        <end position="125"/>
    </location>
</feature>
<reference evidence="5 6" key="1">
    <citation type="submission" date="2018-03" db="EMBL/GenBank/DDBJ databases">
        <title>Draft Genome Sequences of the Obligatory Marine Myxobacteria Enhygromyxa salina SWB005.</title>
        <authorList>
            <person name="Poehlein A."/>
            <person name="Moghaddam J.A."/>
            <person name="Harms H."/>
            <person name="Alanjari M."/>
            <person name="Koenig G.M."/>
            <person name="Daniel R."/>
            <person name="Schaeberle T.F."/>
        </authorList>
    </citation>
    <scope>NUCLEOTIDE SEQUENCE [LARGE SCALE GENOMIC DNA]</scope>
    <source>
        <strain evidence="5 6">SWB005</strain>
    </source>
</reference>
<dbReference type="EMBL" id="PVNK01000292">
    <property type="protein sequence ID" value="PRP90188.1"/>
    <property type="molecule type" value="Genomic_DNA"/>
</dbReference>
<dbReference type="Proteomes" id="UP000237968">
    <property type="component" value="Unassembled WGS sequence"/>
</dbReference>
<evidence type="ECO:0000256" key="1">
    <source>
        <dbReference type="ARBA" id="ARBA00023015"/>
    </source>
</evidence>
<dbReference type="OrthoDB" id="9800350at2"/>
<evidence type="ECO:0000259" key="4">
    <source>
        <dbReference type="PROSITE" id="PS51118"/>
    </source>
</evidence>
<dbReference type="PANTHER" id="PTHR33204:SF37">
    <property type="entry name" value="HTH-TYPE TRANSCRIPTIONAL REGULATOR YODB"/>
    <property type="match status" value="1"/>
</dbReference>